<gene>
    <name evidence="1" type="ORF">QN277_021349</name>
</gene>
<protein>
    <submittedName>
        <fullName evidence="1">Uncharacterized protein</fullName>
    </submittedName>
</protein>
<dbReference type="Proteomes" id="UP001293593">
    <property type="component" value="Unassembled WGS sequence"/>
</dbReference>
<keyword evidence="2" id="KW-1185">Reference proteome</keyword>
<proteinExistence type="predicted"/>
<dbReference type="AlphaFoldDB" id="A0AAE1JLK7"/>
<sequence length="139" mass="15342">MPISSQSRLISFVLSKAPTKALSQICQKLLCRCNCASRMISFFSLGMNPSHLERRDCFAFADSFLLFAKWSNRSLTDSTVCKIKVAINSHAPALYSVAIIQVNSSSGTKNDKHLRAGVANCARVAFRVDHRLLKSAIFS</sequence>
<evidence type="ECO:0000313" key="2">
    <source>
        <dbReference type="Proteomes" id="UP001293593"/>
    </source>
</evidence>
<dbReference type="PANTHER" id="PTHR46758:SF2">
    <property type="entry name" value="OJ1485_B09.11 PROTEIN"/>
    <property type="match status" value="1"/>
</dbReference>
<dbReference type="InterPro" id="IPR044508">
    <property type="entry name" value="At5g50450/At1g67340-like"/>
</dbReference>
<organism evidence="1 2">
    <name type="scientific">Acacia crassicarpa</name>
    <name type="common">northern wattle</name>
    <dbReference type="NCBI Taxonomy" id="499986"/>
    <lineage>
        <taxon>Eukaryota</taxon>
        <taxon>Viridiplantae</taxon>
        <taxon>Streptophyta</taxon>
        <taxon>Embryophyta</taxon>
        <taxon>Tracheophyta</taxon>
        <taxon>Spermatophyta</taxon>
        <taxon>Magnoliopsida</taxon>
        <taxon>eudicotyledons</taxon>
        <taxon>Gunneridae</taxon>
        <taxon>Pentapetalae</taxon>
        <taxon>rosids</taxon>
        <taxon>fabids</taxon>
        <taxon>Fabales</taxon>
        <taxon>Fabaceae</taxon>
        <taxon>Caesalpinioideae</taxon>
        <taxon>mimosoid clade</taxon>
        <taxon>Acacieae</taxon>
        <taxon>Acacia</taxon>
    </lineage>
</organism>
<reference evidence="1" key="1">
    <citation type="submission" date="2023-10" db="EMBL/GenBank/DDBJ databases">
        <title>Chromosome-level genome of the transformable northern wattle, Acacia crassicarpa.</title>
        <authorList>
            <person name="Massaro I."/>
            <person name="Sinha N.R."/>
            <person name="Poethig S."/>
            <person name="Leichty A.R."/>
        </authorList>
    </citation>
    <scope>NUCLEOTIDE SEQUENCE</scope>
    <source>
        <strain evidence="1">Acra3RX</strain>
        <tissue evidence="1">Leaf</tissue>
    </source>
</reference>
<accession>A0AAE1JLK7</accession>
<dbReference type="PANTHER" id="PTHR46758">
    <property type="entry name" value="MYND DOMAIN-CONTAINING"/>
    <property type="match status" value="1"/>
</dbReference>
<name>A0AAE1JLK7_9FABA</name>
<comment type="caution">
    <text evidence="1">The sequence shown here is derived from an EMBL/GenBank/DDBJ whole genome shotgun (WGS) entry which is preliminary data.</text>
</comment>
<dbReference type="EMBL" id="JAWXYG010000005">
    <property type="protein sequence ID" value="KAK4272850.1"/>
    <property type="molecule type" value="Genomic_DNA"/>
</dbReference>
<evidence type="ECO:0000313" key="1">
    <source>
        <dbReference type="EMBL" id="KAK4272850.1"/>
    </source>
</evidence>